<evidence type="ECO:0000313" key="2">
    <source>
        <dbReference type="Proteomes" id="UP000000226"/>
    </source>
</evidence>
<accession>V7BGN8</accession>
<dbReference type="GO" id="GO:0003723">
    <property type="term" value="F:RNA binding"/>
    <property type="evidence" value="ECO:0007669"/>
    <property type="project" value="InterPro"/>
</dbReference>
<dbReference type="GO" id="GO:0009451">
    <property type="term" value="P:RNA modification"/>
    <property type="evidence" value="ECO:0007669"/>
    <property type="project" value="InterPro"/>
</dbReference>
<dbReference type="PANTHER" id="PTHR47926:SF448">
    <property type="entry name" value="PENTACOTRIPEPTIDE-REPEAT REGION OF PRORP DOMAIN-CONTAINING PROTEIN"/>
    <property type="match status" value="1"/>
</dbReference>
<dbReference type="eggNOG" id="KOG4197">
    <property type="taxonomic scope" value="Eukaryota"/>
</dbReference>
<dbReference type="STRING" id="3885.V7BGN8"/>
<sequence>MPFEPDESIWAALLEACKLHNQPSVTKLAALRALDMKPIRTGTYALISNIYATEDIWTNFASYKKLRRSTKNKNDSGKQLD</sequence>
<dbReference type="OMA" id="YATEDIW"/>
<evidence type="ECO:0000313" key="1">
    <source>
        <dbReference type="EMBL" id="ESW17012.1"/>
    </source>
</evidence>
<dbReference type="SMR" id="V7BGN8"/>
<dbReference type="AlphaFoldDB" id="V7BGN8"/>
<reference evidence="2" key="1">
    <citation type="journal article" date="2014" name="Nat. Genet.">
        <title>A reference genome for common bean and genome-wide analysis of dual domestications.</title>
        <authorList>
            <person name="Schmutz J."/>
            <person name="McClean P.E."/>
            <person name="Mamidi S."/>
            <person name="Wu G.A."/>
            <person name="Cannon S.B."/>
            <person name="Grimwood J."/>
            <person name="Jenkins J."/>
            <person name="Shu S."/>
            <person name="Song Q."/>
            <person name="Chavarro C."/>
            <person name="Torres-Torres M."/>
            <person name="Geffroy V."/>
            <person name="Moghaddam S.M."/>
            <person name="Gao D."/>
            <person name="Abernathy B."/>
            <person name="Barry K."/>
            <person name="Blair M."/>
            <person name="Brick M.A."/>
            <person name="Chovatia M."/>
            <person name="Gepts P."/>
            <person name="Goodstein D.M."/>
            <person name="Gonzales M."/>
            <person name="Hellsten U."/>
            <person name="Hyten D.L."/>
            <person name="Jia G."/>
            <person name="Kelly J.D."/>
            <person name="Kudrna D."/>
            <person name="Lee R."/>
            <person name="Richard M.M."/>
            <person name="Miklas P.N."/>
            <person name="Osorno J.M."/>
            <person name="Rodrigues J."/>
            <person name="Thareau V."/>
            <person name="Urrea C.A."/>
            <person name="Wang M."/>
            <person name="Yu Y."/>
            <person name="Zhang M."/>
            <person name="Wing R.A."/>
            <person name="Cregan P.B."/>
            <person name="Rokhsar D.S."/>
            <person name="Jackson S.A."/>
        </authorList>
    </citation>
    <scope>NUCLEOTIDE SEQUENCE [LARGE SCALE GENOMIC DNA]</scope>
    <source>
        <strain evidence="2">cv. G19833</strain>
    </source>
</reference>
<evidence type="ECO:0008006" key="3">
    <source>
        <dbReference type="Google" id="ProtNLM"/>
    </source>
</evidence>
<proteinExistence type="predicted"/>
<dbReference type="Gramene" id="ESW17012">
    <property type="protein sequence ID" value="ESW17012"/>
    <property type="gene ID" value="PHAVU_007G203000g"/>
</dbReference>
<organism evidence="1 2">
    <name type="scientific">Phaseolus vulgaris</name>
    <name type="common">Kidney bean</name>
    <name type="synonym">French bean</name>
    <dbReference type="NCBI Taxonomy" id="3885"/>
    <lineage>
        <taxon>Eukaryota</taxon>
        <taxon>Viridiplantae</taxon>
        <taxon>Streptophyta</taxon>
        <taxon>Embryophyta</taxon>
        <taxon>Tracheophyta</taxon>
        <taxon>Spermatophyta</taxon>
        <taxon>Magnoliopsida</taxon>
        <taxon>eudicotyledons</taxon>
        <taxon>Gunneridae</taxon>
        <taxon>Pentapetalae</taxon>
        <taxon>rosids</taxon>
        <taxon>fabids</taxon>
        <taxon>Fabales</taxon>
        <taxon>Fabaceae</taxon>
        <taxon>Papilionoideae</taxon>
        <taxon>50 kb inversion clade</taxon>
        <taxon>NPAAA clade</taxon>
        <taxon>indigoferoid/millettioid clade</taxon>
        <taxon>Phaseoleae</taxon>
        <taxon>Phaseolus</taxon>
    </lineage>
</organism>
<dbReference type="EMBL" id="CM002294">
    <property type="protein sequence ID" value="ESW17012.1"/>
    <property type="molecule type" value="Genomic_DNA"/>
</dbReference>
<dbReference type="Proteomes" id="UP000000226">
    <property type="component" value="Chromosome 7"/>
</dbReference>
<name>V7BGN8_PHAVU</name>
<dbReference type="InterPro" id="IPR046960">
    <property type="entry name" value="PPR_At4g14850-like_plant"/>
</dbReference>
<keyword evidence="2" id="KW-1185">Reference proteome</keyword>
<dbReference type="PANTHER" id="PTHR47926">
    <property type="entry name" value="PENTATRICOPEPTIDE REPEAT-CONTAINING PROTEIN"/>
    <property type="match status" value="1"/>
</dbReference>
<protein>
    <recommendedName>
        <fullName evidence="3">Pentatricopeptide repeat-containing protein</fullName>
    </recommendedName>
</protein>
<gene>
    <name evidence="1" type="ORF">PHAVU_007G203000g</name>
</gene>
<dbReference type="OrthoDB" id="609013at2759"/>